<keyword evidence="1" id="KW-1133">Transmembrane helix</keyword>
<dbReference type="Proteomes" id="UP000199008">
    <property type="component" value="Unassembled WGS sequence"/>
</dbReference>
<proteinExistence type="predicted"/>
<dbReference type="STRING" id="576118.SAMN05216216_107101"/>
<keyword evidence="1" id="KW-0812">Transmembrane</keyword>
<evidence type="ECO:0000256" key="1">
    <source>
        <dbReference type="SAM" id="Phobius"/>
    </source>
</evidence>
<evidence type="ECO:0000313" key="2">
    <source>
        <dbReference type="EMBL" id="SDK71297.1"/>
    </source>
</evidence>
<name>A0A1G9E5F3_9BACL</name>
<dbReference type="RefSeq" id="WP_092985726.1">
    <property type="nucleotide sequence ID" value="NZ_FNFY01000007.1"/>
</dbReference>
<sequence>MFTHLGIPGHLIMFILMGIVVIVIAVQRKRSKGKFTQNVQKPGQLKIFFTRVMVFLTIFTGIFAVIGVMTGETEMAIVFTVIFVIFLVLTYFMRRKFDMSYQETDEYFILREKKDEYKVFYEDITYWERGTAHEIFIFEGTKSAGGPLTIKLNYFNPEILLATLADMTFKDQFPRRDYDVYPGDPMKKKEMVQFLHRTDYKYLVKDEYIEETGELDGLHWPEHKWFQ</sequence>
<dbReference type="EMBL" id="FNFY01000007">
    <property type="protein sequence ID" value="SDK71297.1"/>
    <property type="molecule type" value="Genomic_DNA"/>
</dbReference>
<dbReference type="OrthoDB" id="2418211at2"/>
<feature type="transmembrane region" description="Helical" evidence="1">
    <location>
        <begin position="6"/>
        <end position="26"/>
    </location>
</feature>
<evidence type="ECO:0000313" key="3">
    <source>
        <dbReference type="Proteomes" id="UP000199008"/>
    </source>
</evidence>
<reference evidence="3" key="1">
    <citation type="submission" date="2016-10" db="EMBL/GenBank/DDBJ databases">
        <authorList>
            <person name="Varghese N."/>
            <person name="Submissions S."/>
        </authorList>
    </citation>
    <scope>NUCLEOTIDE SEQUENCE [LARGE SCALE GENOMIC DNA]</scope>
    <source>
        <strain evidence="3">CGMCC 1.8895</strain>
    </source>
</reference>
<feature type="transmembrane region" description="Helical" evidence="1">
    <location>
        <begin position="75"/>
        <end position="93"/>
    </location>
</feature>
<keyword evidence="1" id="KW-0472">Membrane</keyword>
<keyword evidence="3" id="KW-1185">Reference proteome</keyword>
<protein>
    <submittedName>
        <fullName evidence="2">Uncharacterized protein</fullName>
    </submittedName>
</protein>
<gene>
    <name evidence="2" type="ORF">SAMN05216216_107101</name>
</gene>
<organism evidence="2 3">
    <name type="scientific">Lacicoccus qingdaonensis</name>
    <dbReference type="NCBI Taxonomy" id="576118"/>
    <lineage>
        <taxon>Bacteria</taxon>
        <taxon>Bacillati</taxon>
        <taxon>Bacillota</taxon>
        <taxon>Bacilli</taxon>
        <taxon>Bacillales</taxon>
        <taxon>Salinicoccaceae</taxon>
        <taxon>Lacicoccus</taxon>
    </lineage>
</organism>
<dbReference type="AlphaFoldDB" id="A0A1G9E5F3"/>
<feature type="transmembrane region" description="Helical" evidence="1">
    <location>
        <begin position="47"/>
        <end position="69"/>
    </location>
</feature>
<accession>A0A1G9E5F3</accession>